<dbReference type="EMBL" id="RWGY01000039">
    <property type="protein sequence ID" value="TVU09124.1"/>
    <property type="molecule type" value="Genomic_DNA"/>
</dbReference>
<gene>
    <name evidence="3" type="ORF">EJB05_42565</name>
</gene>
<dbReference type="AlphaFoldDB" id="A0A5J9TCU1"/>
<dbReference type="InterPro" id="IPR025315">
    <property type="entry name" value="DUF4220"/>
</dbReference>
<feature type="non-terminal residue" evidence="3">
    <location>
        <position position="1"/>
    </location>
</feature>
<name>A0A5J9TCU1_9POAL</name>
<feature type="transmembrane region" description="Helical" evidence="1">
    <location>
        <begin position="28"/>
        <end position="50"/>
    </location>
</feature>
<evidence type="ECO:0000313" key="3">
    <source>
        <dbReference type="EMBL" id="TVU09124.1"/>
    </source>
</evidence>
<dbReference type="Pfam" id="PF04578">
    <property type="entry name" value="DUF594"/>
    <property type="match status" value="1"/>
</dbReference>
<dbReference type="OrthoDB" id="694930at2759"/>
<dbReference type="Proteomes" id="UP000324897">
    <property type="component" value="Chromosome 3"/>
</dbReference>
<reference evidence="3 4" key="1">
    <citation type="journal article" date="2019" name="Sci. Rep.">
        <title>A high-quality genome of Eragrostis curvula grass provides insights into Poaceae evolution and supports new strategies to enhance forage quality.</title>
        <authorList>
            <person name="Carballo J."/>
            <person name="Santos B.A.C.M."/>
            <person name="Zappacosta D."/>
            <person name="Garbus I."/>
            <person name="Selva J.P."/>
            <person name="Gallo C.A."/>
            <person name="Diaz A."/>
            <person name="Albertini E."/>
            <person name="Caccamo M."/>
            <person name="Echenique V."/>
        </authorList>
    </citation>
    <scope>NUCLEOTIDE SEQUENCE [LARGE SCALE GENOMIC DNA]</scope>
    <source>
        <strain evidence="4">cv. Victoria</strain>
        <tissue evidence="3">Leaf</tissue>
    </source>
</reference>
<accession>A0A5J9TCU1</accession>
<feature type="transmembrane region" description="Helical" evidence="1">
    <location>
        <begin position="151"/>
        <end position="168"/>
    </location>
</feature>
<keyword evidence="1" id="KW-0472">Membrane</keyword>
<feature type="transmembrane region" description="Helical" evidence="1">
    <location>
        <begin position="125"/>
        <end position="145"/>
    </location>
</feature>
<dbReference type="Pfam" id="PF13968">
    <property type="entry name" value="DUF4220"/>
    <property type="match status" value="1"/>
</dbReference>
<keyword evidence="4" id="KW-1185">Reference proteome</keyword>
<evidence type="ECO:0000256" key="1">
    <source>
        <dbReference type="SAM" id="Phobius"/>
    </source>
</evidence>
<sequence length="734" mass="84232">MAGATPCPTGRSATVVNVGFLNAIISEWAIRVLAVCSLTAHVVLAVAAGVRRREATSPGTLFIWLAYQFSDWAPSLALSKLTFGSTPHEQELVALWLPFFLMHLGRPDNITALSLEDNKLSMRKVFMTIFKLLGTVLAIYKQYIAGNGTGSLLWASVAMLAVGVAKYLERATALRKAELNNIRTSRKNQPCSLRIQQPCKELLGDEQALLVAHELLHITKGAFADYWVKKNPFQKDNKLKQIFSTNDISCSGWKNMGKVVEMEISLMYDIIYTKAALTDTSIYYFVRVASPIATAATTLLFWLSYNKDGQRTADVIITYILLVVTILLDVRWLLSAAVSTWTFAYLNSMPECWLHHEVLCNGRWRRLRLAVMALDLREWLLPKGRCGSYRLWSGNIGQYNMFHKCTNGDTKISLINKAVKKVVSEDTWIEYNYSKDFDLHKKYRVKELLFKEIERTLMFRSPVPVKKKEEEKKKSDEKKAAPDAGLKAHRRIDEALDFLPELLELILIWHIATDIFLWDNYQELKELGDYEKQRVKTIQAMSNYMVFLAVARPDMLPGVKLRSLCELTSEALEQIWQDPSRNVGSNLRSTSREQNLAKILLDMEDKRDLYKESLFLSDAAKFAKVLKMWRSPPQANERSVWEIIRDYCRIEHKSQNKFLFLIPEMKEWKGERGMKALLDSILRTWVRMLILVSTRCSRDSHVKQLGRGGELTTIVWILRDHVGIFGYKERLYDA</sequence>
<comment type="caution">
    <text evidence="3">The sequence shown here is derived from an EMBL/GenBank/DDBJ whole genome shotgun (WGS) entry which is preliminary data.</text>
</comment>
<dbReference type="InterPro" id="IPR007658">
    <property type="entry name" value="DUF594"/>
</dbReference>
<keyword evidence="1" id="KW-0812">Transmembrane</keyword>
<evidence type="ECO:0000259" key="2">
    <source>
        <dbReference type="Pfam" id="PF13968"/>
    </source>
</evidence>
<organism evidence="3 4">
    <name type="scientific">Eragrostis curvula</name>
    <name type="common">weeping love grass</name>
    <dbReference type="NCBI Taxonomy" id="38414"/>
    <lineage>
        <taxon>Eukaryota</taxon>
        <taxon>Viridiplantae</taxon>
        <taxon>Streptophyta</taxon>
        <taxon>Embryophyta</taxon>
        <taxon>Tracheophyta</taxon>
        <taxon>Spermatophyta</taxon>
        <taxon>Magnoliopsida</taxon>
        <taxon>Liliopsida</taxon>
        <taxon>Poales</taxon>
        <taxon>Poaceae</taxon>
        <taxon>PACMAD clade</taxon>
        <taxon>Chloridoideae</taxon>
        <taxon>Eragrostideae</taxon>
        <taxon>Eragrostidinae</taxon>
        <taxon>Eragrostis</taxon>
    </lineage>
</organism>
<dbReference type="PANTHER" id="PTHR31325">
    <property type="entry name" value="OS01G0798800 PROTEIN-RELATED"/>
    <property type="match status" value="1"/>
</dbReference>
<dbReference type="Gramene" id="TVU09124">
    <property type="protein sequence ID" value="TVU09124"/>
    <property type="gene ID" value="EJB05_42565"/>
</dbReference>
<feature type="domain" description="DUF4220" evidence="2">
    <location>
        <begin position="64"/>
        <end position="403"/>
    </location>
</feature>
<protein>
    <recommendedName>
        <fullName evidence="2">DUF4220 domain-containing protein</fullName>
    </recommendedName>
</protein>
<feature type="transmembrane region" description="Helical" evidence="1">
    <location>
        <begin position="315"/>
        <end position="334"/>
    </location>
</feature>
<keyword evidence="1" id="KW-1133">Transmembrane helix</keyword>
<feature type="transmembrane region" description="Helical" evidence="1">
    <location>
        <begin position="282"/>
        <end position="303"/>
    </location>
</feature>
<evidence type="ECO:0000313" key="4">
    <source>
        <dbReference type="Proteomes" id="UP000324897"/>
    </source>
</evidence>
<proteinExistence type="predicted"/>